<accession>A0AA40TWI0</accession>
<comment type="caution">
    <text evidence="3">The sequence shown here is derived from an EMBL/GenBank/DDBJ whole genome shotgun (WGS) entry which is preliminary data.</text>
</comment>
<keyword evidence="3" id="KW-0645">Protease</keyword>
<dbReference type="GO" id="GO:0008234">
    <property type="term" value="F:cysteine-type peptidase activity"/>
    <property type="evidence" value="ECO:0007669"/>
    <property type="project" value="InterPro"/>
</dbReference>
<dbReference type="EMBL" id="LJRO01000090">
    <property type="protein sequence ID" value="KPZ05353.1"/>
    <property type="molecule type" value="Genomic_DNA"/>
</dbReference>
<feature type="domain" description="Peptidase C1A papain C-terminal" evidence="2">
    <location>
        <begin position="47"/>
        <end position="260"/>
    </location>
</feature>
<keyword evidence="3" id="KW-0378">Hydrolase</keyword>
<dbReference type="InterPro" id="IPR000668">
    <property type="entry name" value="Peptidase_C1A_C"/>
</dbReference>
<evidence type="ECO:0000313" key="4">
    <source>
        <dbReference type="Proteomes" id="UP000050523"/>
    </source>
</evidence>
<dbReference type="InterPro" id="IPR025660">
    <property type="entry name" value="Pept_his_AS"/>
</dbReference>
<dbReference type="PROSITE" id="PS00639">
    <property type="entry name" value="THIOL_PROTEASE_HIS"/>
    <property type="match status" value="1"/>
</dbReference>
<dbReference type="InterPro" id="IPR038765">
    <property type="entry name" value="Papain-like_cys_pep_sf"/>
</dbReference>
<dbReference type="Proteomes" id="UP000050523">
    <property type="component" value="Unassembled WGS sequence"/>
</dbReference>
<evidence type="ECO:0000256" key="1">
    <source>
        <dbReference type="ARBA" id="ARBA00008455"/>
    </source>
</evidence>
<dbReference type="Pfam" id="PF00112">
    <property type="entry name" value="Peptidase_C1"/>
    <property type="match status" value="1"/>
</dbReference>
<dbReference type="AlphaFoldDB" id="A0AA40TWI0"/>
<dbReference type="Gene3D" id="3.90.70.10">
    <property type="entry name" value="Cysteine proteinases"/>
    <property type="match status" value="1"/>
</dbReference>
<dbReference type="SMR" id="A0AA40TWI0"/>
<proteinExistence type="inferred from homology"/>
<dbReference type="InterPro" id="IPR013128">
    <property type="entry name" value="Peptidase_C1A"/>
</dbReference>
<comment type="similarity">
    <text evidence="1">Belongs to the peptidase C1 family.</text>
</comment>
<dbReference type="SMART" id="SM00645">
    <property type="entry name" value="Pept_C1"/>
    <property type="match status" value="1"/>
</dbReference>
<dbReference type="GO" id="GO:0006508">
    <property type="term" value="P:proteolysis"/>
    <property type="evidence" value="ECO:0007669"/>
    <property type="project" value="UniProtKB-KW"/>
</dbReference>
<organism evidence="3 4">
    <name type="scientific">Pseudomonas tremae</name>
    <dbReference type="NCBI Taxonomy" id="200454"/>
    <lineage>
        <taxon>Bacteria</taxon>
        <taxon>Pseudomonadati</taxon>
        <taxon>Pseudomonadota</taxon>
        <taxon>Gammaproteobacteria</taxon>
        <taxon>Pseudomonadales</taxon>
        <taxon>Pseudomonadaceae</taxon>
        <taxon>Pseudomonas</taxon>
    </lineage>
</organism>
<name>A0AA40TWI0_9PSED</name>
<gene>
    <name evidence="3" type="ORF">ALO43_00384</name>
</gene>
<evidence type="ECO:0000259" key="2">
    <source>
        <dbReference type="SMART" id="SM00645"/>
    </source>
</evidence>
<dbReference type="SUPFAM" id="SSF54001">
    <property type="entry name" value="Cysteine proteinases"/>
    <property type="match status" value="1"/>
</dbReference>
<dbReference type="CDD" id="cd02619">
    <property type="entry name" value="Peptidase_C1"/>
    <property type="match status" value="1"/>
</dbReference>
<evidence type="ECO:0000313" key="3">
    <source>
        <dbReference type="EMBL" id="KPZ05353.1"/>
    </source>
</evidence>
<sequence length="270" mass="30453">MIWCLSGSPFCKENTMTYTVKQYGWIRDLPDHRDHLYAAPVAALTTLPRSIDLRKHCPPVYDQGQLGSCTANGIAAAIQFDRMKQKLKPAFIPSRLFIYYNERVIEHSVSSDSGAMIRDGIKAVATLGDCPEKEWPYDIAKFAVKPPPACYKDAKKYKAVSYQKVAQHLNQMKGCLASGYPFVIGFSVYESFEKKKVAETGHAPMPAHDEKMLGGHCVLVVGYDDAHQRFLLRNSWGVSWGMEGYFTMPYGYLMDPNLSSDFWTIRIIAD</sequence>
<dbReference type="PANTHER" id="PTHR12411">
    <property type="entry name" value="CYSTEINE PROTEASE FAMILY C1-RELATED"/>
    <property type="match status" value="1"/>
</dbReference>
<protein>
    <submittedName>
        <fullName evidence="3">Papain cysteine protease family protein</fullName>
    </submittedName>
</protein>
<reference evidence="3 4" key="1">
    <citation type="submission" date="2015-09" db="EMBL/GenBank/DDBJ databases">
        <title>Genome announcement of multiple Pseudomonas syringae strains.</title>
        <authorList>
            <person name="Thakur S."/>
            <person name="Wang P.W."/>
            <person name="Gong Y."/>
            <person name="Weir B.S."/>
            <person name="Guttman D.S."/>
        </authorList>
    </citation>
    <scope>NUCLEOTIDE SEQUENCE [LARGE SCALE GENOMIC DNA]</scope>
    <source>
        <strain evidence="3 4">ICMP9151</strain>
    </source>
</reference>